<evidence type="ECO:0000313" key="4">
    <source>
        <dbReference type="EMBL" id="CAL4899269.1"/>
    </source>
</evidence>
<evidence type="ECO:0000256" key="1">
    <source>
        <dbReference type="PROSITE-ProRule" id="PRU00259"/>
    </source>
</evidence>
<accession>A0ABC8VYA3</accession>
<sequence>MFYSLLLLQGGLYVFWATWDLSGDYAAQSLSEYRQGIGLRDEGWCRNYLARYLVDTRARCWREPASIRGRTLRHFALESLDSGSWEEIHAGVRWLDAMAKQGEDLRPQLLPCRPRIQKLIEALGWRQPKRAIELRVAAARIVAHLARDIHLAQFPGALECISSLLQTRGPDNKLILQGLLILRRLASDHHNCTAICSSPGLLRKIMAPLSSTHLINDISYNVYWAFVVYRTSKVLYKLMQAPGKTSRRLRREIYSNKQSMSNLESILEHAQESTGLELEELKRAAMGILTQLAGDLSINLVMETKKKLIAKQLQIFLGDGEEAATVFNPLRAWAGETLLSLLIKIKSNTALVMNSQNDIVGRLAGILDAKNATTYRKIAANILENLCAHCDLDKQWVKETLLPKVLAEILSSKRGTPKNKVSQPSNEENQQIDSPPGDEENQQNSAPRNDGETNNISTQQDDIEIQEASPTTDQNKSSDGGNKQQSTTTKLTREAFLSLALVILDKLVSVDDFDNAVQKEGVGPAAFVGKIKTIIEDNCQGNAGSLRIVKLCCRIAEPMMKRDQYAQHFRNTGFVELVSNVSKNMSNLESCMLLAETDFGLKKTVRPTLSDLKNRALHLVG</sequence>
<protein>
    <recommendedName>
        <fullName evidence="6">ARM repeat superfamily protein</fullName>
    </recommendedName>
</protein>
<dbReference type="InterPro" id="IPR011989">
    <property type="entry name" value="ARM-like"/>
</dbReference>
<feature type="compositionally biased region" description="Polar residues" evidence="2">
    <location>
        <begin position="419"/>
        <end position="433"/>
    </location>
</feature>
<keyword evidence="5" id="KW-1185">Reference proteome</keyword>
<feature type="compositionally biased region" description="Polar residues" evidence="2">
    <location>
        <begin position="468"/>
        <end position="488"/>
    </location>
</feature>
<organism evidence="4 5">
    <name type="scientific">Urochloa decumbens</name>
    <dbReference type="NCBI Taxonomy" id="240449"/>
    <lineage>
        <taxon>Eukaryota</taxon>
        <taxon>Viridiplantae</taxon>
        <taxon>Streptophyta</taxon>
        <taxon>Embryophyta</taxon>
        <taxon>Tracheophyta</taxon>
        <taxon>Spermatophyta</taxon>
        <taxon>Magnoliopsida</taxon>
        <taxon>Liliopsida</taxon>
        <taxon>Poales</taxon>
        <taxon>Poaceae</taxon>
        <taxon>PACMAD clade</taxon>
        <taxon>Panicoideae</taxon>
        <taxon>Panicodae</taxon>
        <taxon>Paniceae</taxon>
        <taxon>Melinidinae</taxon>
        <taxon>Urochloa</taxon>
    </lineage>
</organism>
<dbReference type="InterPro" id="IPR016024">
    <property type="entry name" value="ARM-type_fold"/>
</dbReference>
<feature type="region of interest" description="Disordered" evidence="2">
    <location>
        <begin position="414"/>
        <end position="488"/>
    </location>
</feature>
<keyword evidence="3" id="KW-0732">Signal</keyword>
<dbReference type="Gene3D" id="1.25.10.10">
    <property type="entry name" value="Leucine-rich Repeat Variant"/>
    <property type="match status" value="1"/>
</dbReference>
<dbReference type="SUPFAM" id="SSF48371">
    <property type="entry name" value="ARM repeat"/>
    <property type="match status" value="1"/>
</dbReference>
<name>A0ABC8VYA3_9POAL</name>
<feature type="repeat" description="ARM" evidence="1">
    <location>
        <begin position="156"/>
        <end position="200"/>
    </location>
</feature>
<reference evidence="4" key="1">
    <citation type="submission" date="2024-10" db="EMBL/GenBank/DDBJ databases">
        <authorList>
            <person name="Ryan C."/>
        </authorList>
    </citation>
    <scope>NUCLEOTIDE SEQUENCE [LARGE SCALE GENOMIC DNA]</scope>
</reference>
<gene>
    <name evidence="4" type="ORF">URODEC1_LOCUS8135</name>
</gene>
<feature type="signal peptide" evidence="3">
    <location>
        <begin position="1"/>
        <end position="17"/>
    </location>
</feature>
<feature type="chain" id="PRO_5044892349" description="ARM repeat superfamily protein" evidence="3">
    <location>
        <begin position="18"/>
        <end position="621"/>
    </location>
</feature>
<dbReference type="PANTHER" id="PTHR33115:SF25">
    <property type="entry name" value="CONDENSIN COMPLEX SUBUNIT 1 C-TERMINAL DOMAIN-CONTAINING PROTEIN"/>
    <property type="match status" value="1"/>
</dbReference>
<evidence type="ECO:0000313" key="5">
    <source>
        <dbReference type="Proteomes" id="UP001497457"/>
    </source>
</evidence>
<evidence type="ECO:0008006" key="6">
    <source>
        <dbReference type="Google" id="ProtNLM"/>
    </source>
</evidence>
<dbReference type="EMBL" id="OZ075121">
    <property type="protein sequence ID" value="CAL4899269.1"/>
    <property type="molecule type" value="Genomic_DNA"/>
</dbReference>
<dbReference type="AlphaFoldDB" id="A0ABC8VYA3"/>
<dbReference type="Proteomes" id="UP001497457">
    <property type="component" value="Chromosome 11b"/>
</dbReference>
<feature type="compositionally biased region" description="Polar residues" evidence="2">
    <location>
        <begin position="442"/>
        <end position="460"/>
    </location>
</feature>
<evidence type="ECO:0000256" key="3">
    <source>
        <dbReference type="SAM" id="SignalP"/>
    </source>
</evidence>
<dbReference type="PANTHER" id="PTHR33115">
    <property type="entry name" value="ARM REPEAT SUPERFAMILY PROTEIN"/>
    <property type="match status" value="1"/>
</dbReference>
<proteinExistence type="predicted"/>
<dbReference type="InterPro" id="IPR000225">
    <property type="entry name" value="Armadillo"/>
</dbReference>
<evidence type="ECO:0000256" key="2">
    <source>
        <dbReference type="SAM" id="MobiDB-lite"/>
    </source>
</evidence>
<dbReference type="PROSITE" id="PS50176">
    <property type="entry name" value="ARM_REPEAT"/>
    <property type="match status" value="1"/>
</dbReference>